<evidence type="ECO:0000313" key="2">
    <source>
        <dbReference type="Proteomes" id="UP000499080"/>
    </source>
</evidence>
<protein>
    <submittedName>
        <fullName evidence="1">Uncharacterized protein</fullName>
    </submittedName>
</protein>
<proteinExistence type="predicted"/>
<dbReference type="EMBL" id="BGPR01001159">
    <property type="protein sequence ID" value="GBM46940.1"/>
    <property type="molecule type" value="Genomic_DNA"/>
</dbReference>
<sequence>MFILAVQMVPYGATVTGYVPHVSLPCRHTMAVVLPSFDKKHSRACSVSNHRNLPCGQDRPLSDVKRSTTCMGVTCEPTKCTGHCFGLFPIAERDVGLISSDSWPLLSAPMLTYLHLLTSLVFQVCSHRRRNLSF</sequence>
<organism evidence="1 2">
    <name type="scientific">Araneus ventricosus</name>
    <name type="common">Orbweaver spider</name>
    <name type="synonym">Epeira ventricosa</name>
    <dbReference type="NCBI Taxonomy" id="182803"/>
    <lineage>
        <taxon>Eukaryota</taxon>
        <taxon>Metazoa</taxon>
        <taxon>Ecdysozoa</taxon>
        <taxon>Arthropoda</taxon>
        <taxon>Chelicerata</taxon>
        <taxon>Arachnida</taxon>
        <taxon>Araneae</taxon>
        <taxon>Araneomorphae</taxon>
        <taxon>Entelegynae</taxon>
        <taxon>Araneoidea</taxon>
        <taxon>Araneidae</taxon>
        <taxon>Araneus</taxon>
    </lineage>
</organism>
<name>A0A4Y2FZQ0_ARAVE</name>
<comment type="caution">
    <text evidence="1">The sequence shown here is derived from an EMBL/GenBank/DDBJ whole genome shotgun (WGS) entry which is preliminary data.</text>
</comment>
<gene>
    <name evidence="1" type="ORF">AVEN_241169_1</name>
</gene>
<evidence type="ECO:0000313" key="1">
    <source>
        <dbReference type="EMBL" id="GBM46940.1"/>
    </source>
</evidence>
<keyword evidence="2" id="KW-1185">Reference proteome</keyword>
<accession>A0A4Y2FZQ0</accession>
<dbReference type="AlphaFoldDB" id="A0A4Y2FZQ0"/>
<dbReference type="Proteomes" id="UP000499080">
    <property type="component" value="Unassembled WGS sequence"/>
</dbReference>
<reference evidence="1 2" key="1">
    <citation type="journal article" date="2019" name="Sci. Rep.">
        <title>Orb-weaving spider Araneus ventricosus genome elucidates the spidroin gene catalogue.</title>
        <authorList>
            <person name="Kono N."/>
            <person name="Nakamura H."/>
            <person name="Ohtoshi R."/>
            <person name="Moran D.A.P."/>
            <person name="Shinohara A."/>
            <person name="Yoshida Y."/>
            <person name="Fujiwara M."/>
            <person name="Mori M."/>
            <person name="Tomita M."/>
            <person name="Arakawa K."/>
        </authorList>
    </citation>
    <scope>NUCLEOTIDE SEQUENCE [LARGE SCALE GENOMIC DNA]</scope>
</reference>